<dbReference type="OrthoDB" id="1708325at2"/>
<organism evidence="1 2">
    <name type="scientific">Desulfitobacterium dehalogenans (strain ATCC 51507 / DSM 9161 / JW/IU-DC1)</name>
    <dbReference type="NCBI Taxonomy" id="756499"/>
    <lineage>
        <taxon>Bacteria</taxon>
        <taxon>Bacillati</taxon>
        <taxon>Bacillota</taxon>
        <taxon>Clostridia</taxon>
        <taxon>Eubacteriales</taxon>
        <taxon>Desulfitobacteriaceae</taxon>
        <taxon>Desulfitobacterium</taxon>
    </lineage>
</organism>
<dbReference type="HOGENOM" id="CLU_1767069_0_0_9"/>
<gene>
    <name evidence="1" type="ordered locus">Desde_2208</name>
</gene>
<accession>I4A9B9</accession>
<dbReference type="AlphaFoldDB" id="I4A9B9"/>
<dbReference type="Proteomes" id="UP000006053">
    <property type="component" value="Chromosome"/>
</dbReference>
<evidence type="ECO:0000313" key="2">
    <source>
        <dbReference type="Proteomes" id="UP000006053"/>
    </source>
</evidence>
<proteinExistence type="predicted"/>
<dbReference type="STRING" id="756499.Desde_2208"/>
<dbReference type="EMBL" id="CP003348">
    <property type="protein sequence ID" value="AFM00554.1"/>
    <property type="molecule type" value="Genomic_DNA"/>
</dbReference>
<dbReference type="KEGG" id="ddh:Desde_2208"/>
<dbReference type="eggNOG" id="ENOG502ZPAT">
    <property type="taxonomic scope" value="Bacteria"/>
</dbReference>
<protein>
    <submittedName>
        <fullName evidence="1">Uncharacterized protein</fullName>
    </submittedName>
</protein>
<keyword evidence="2" id="KW-1185">Reference proteome</keyword>
<sequence precursor="true">MKKLGAFLLSVVLCFGLLIIPSAALGVENELIQPQVVPQCGHYATHDMLSAGWGNIFNKGTGTSLFSGWRSCFQCTRCYLVLVCENEPLNGYPCGLWATWQPNERLTSTYTTILKNPNEIYYESSDRIYGVTFRYHQYN</sequence>
<reference evidence="2" key="1">
    <citation type="submission" date="2012-06" db="EMBL/GenBank/DDBJ databases">
        <title>Complete sequence of Desulfitobacterium dehalogenans ATCC 51507.</title>
        <authorList>
            <person name="Lucas S."/>
            <person name="Han J."/>
            <person name="Lapidus A."/>
            <person name="Cheng J.-F."/>
            <person name="Goodwin L."/>
            <person name="Pitluck S."/>
            <person name="Peters L."/>
            <person name="Ovchinnikova G."/>
            <person name="Teshima H."/>
            <person name="Detter J.C."/>
            <person name="Han C."/>
            <person name="Tapia R."/>
            <person name="Land M."/>
            <person name="Hauser L."/>
            <person name="Kyrpides N."/>
            <person name="Ivanova N."/>
            <person name="Pagani I."/>
            <person name="Kruse T."/>
            <person name="de Vos W.M."/>
            <person name="Smidt H."/>
            <person name="Woyke T."/>
        </authorList>
    </citation>
    <scope>NUCLEOTIDE SEQUENCE [LARGE SCALE GENOMIC DNA]</scope>
    <source>
        <strain evidence="2">ATCC 51507 / DSM 9161 / JW/IU-DC1</strain>
    </source>
</reference>
<name>I4A9B9_DESDJ</name>
<dbReference type="RefSeq" id="WP_014794040.1">
    <property type="nucleotide sequence ID" value="NC_018017.1"/>
</dbReference>
<evidence type="ECO:0000313" key="1">
    <source>
        <dbReference type="EMBL" id="AFM00554.1"/>
    </source>
</evidence>
<reference evidence="1 2" key="2">
    <citation type="journal article" date="2015" name="J. Bacteriol.">
        <title>Genomic, proteomic, and biochemical analysis of the organohalide respiratory pathway in Desulfitobacterium dehalogenans.</title>
        <authorList>
            <person name="Kruse T."/>
            <person name="van de Pas B.A."/>
            <person name="Atteia A."/>
            <person name="Krab K."/>
            <person name="Hagen W.R."/>
            <person name="Goodwin L."/>
            <person name="Chain P."/>
            <person name="Boeren S."/>
            <person name="Maphosa F."/>
            <person name="Schraa G."/>
            <person name="de Vos W.M."/>
            <person name="van der Oost J."/>
            <person name="Smidt H."/>
            <person name="Stams A.J."/>
        </authorList>
    </citation>
    <scope>NUCLEOTIDE SEQUENCE [LARGE SCALE GENOMIC DNA]</scope>
    <source>
        <strain evidence="2">ATCC 51507 / DSM 9161 / JW/IU-DC1</strain>
    </source>
</reference>